<dbReference type="AlphaFoldDB" id="A0A6M2DID7"/>
<dbReference type="PROSITE" id="PS00658">
    <property type="entry name" value="FORK_HEAD_2"/>
    <property type="match status" value="1"/>
</dbReference>
<dbReference type="Gene3D" id="1.10.10.10">
    <property type="entry name" value="Winged helix-like DNA-binding domain superfamily/Winged helix DNA-binding domain"/>
    <property type="match status" value="1"/>
</dbReference>
<protein>
    <recommendedName>
        <fullName evidence="7">Fork-head domain-containing protein</fullName>
    </recommendedName>
</protein>
<proteinExistence type="predicted"/>
<evidence type="ECO:0000256" key="2">
    <source>
        <dbReference type="ARBA" id="ARBA00023015"/>
    </source>
</evidence>
<keyword evidence="5 6" id="KW-0539">Nucleus</keyword>
<evidence type="ECO:0000313" key="8">
    <source>
        <dbReference type="EMBL" id="NOV44798.1"/>
    </source>
</evidence>
<evidence type="ECO:0000256" key="3">
    <source>
        <dbReference type="ARBA" id="ARBA00023125"/>
    </source>
</evidence>
<dbReference type="PANTHER" id="PTHR46721">
    <property type="entry name" value="FORKHEAD BOX PROTEIN N1"/>
    <property type="match status" value="1"/>
</dbReference>
<dbReference type="CDD" id="cd20030">
    <property type="entry name" value="FH_FOXN1-like"/>
    <property type="match status" value="1"/>
</dbReference>
<keyword evidence="2" id="KW-0805">Transcription regulation</keyword>
<keyword evidence="4" id="KW-0804">Transcription</keyword>
<evidence type="ECO:0000256" key="6">
    <source>
        <dbReference type="PROSITE-ProRule" id="PRU00089"/>
    </source>
</evidence>
<dbReference type="GO" id="GO:0000981">
    <property type="term" value="F:DNA-binding transcription factor activity, RNA polymerase II-specific"/>
    <property type="evidence" value="ECO:0007669"/>
    <property type="project" value="TreeGrafter"/>
</dbReference>
<evidence type="ECO:0000256" key="4">
    <source>
        <dbReference type="ARBA" id="ARBA00023163"/>
    </source>
</evidence>
<dbReference type="InterPro" id="IPR036390">
    <property type="entry name" value="WH_DNA-bd_sf"/>
</dbReference>
<dbReference type="PANTHER" id="PTHR46721:SF3">
    <property type="entry name" value="FORKHEAD BOX N1"/>
    <property type="match status" value="1"/>
</dbReference>
<dbReference type="EMBL" id="GIIL01001072">
    <property type="protein sequence ID" value="NOV44798.1"/>
    <property type="molecule type" value="Transcribed_RNA"/>
</dbReference>
<feature type="DNA-binding region" description="Fork-head" evidence="6">
    <location>
        <begin position="240"/>
        <end position="337"/>
    </location>
</feature>
<reference evidence="8" key="1">
    <citation type="submission" date="2020-03" db="EMBL/GenBank/DDBJ databases">
        <title>Transcriptomic Profiling of the Digestive Tract of the Rat Flea, Xenopsylla cheopis, Following Blood Feeding and Infection with Yersinia pestis.</title>
        <authorList>
            <person name="Bland D.M."/>
            <person name="Martens C.A."/>
            <person name="Virtaneva K."/>
            <person name="Kanakabandi K."/>
            <person name="Long D."/>
            <person name="Rosenke R."/>
            <person name="Saturday G.A."/>
            <person name="Hoyt F.H."/>
            <person name="Bruno D.P."/>
            <person name="Ribeiro J.M.C."/>
            <person name="Hinnebusch J."/>
        </authorList>
    </citation>
    <scope>NUCLEOTIDE SEQUENCE</scope>
</reference>
<organism evidence="8">
    <name type="scientific">Xenopsylla cheopis</name>
    <name type="common">Oriental rat flea</name>
    <name type="synonym">Pulex cheopis</name>
    <dbReference type="NCBI Taxonomy" id="163159"/>
    <lineage>
        <taxon>Eukaryota</taxon>
        <taxon>Metazoa</taxon>
        <taxon>Ecdysozoa</taxon>
        <taxon>Arthropoda</taxon>
        <taxon>Hexapoda</taxon>
        <taxon>Insecta</taxon>
        <taxon>Pterygota</taxon>
        <taxon>Neoptera</taxon>
        <taxon>Endopterygota</taxon>
        <taxon>Siphonaptera</taxon>
        <taxon>Pulicidae</taxon>
        <taxon>Xenopsyllinae</taxon>
        <taxon>Xenopsylla</taxon>
    </lineage>
</organism>
<evidence type="ECO:0000259" key="7">
    <source>
        <dbReference type="PROSITE" id="PS50039"/>
    </source>
</evidence>
<evidence type="ECO:0000256" key="5">
    <source>
        <dbReference type="ARBA" id="ARBA00023242"/>
    </source>
</evidence>
<dbReference type="InterPro" id="IPR030456">
    <property type="entry name" value="TF_fork_head_CS_2"/>
</dbReference>
<dbReference type="InterPro" id="IPR036388">
    <property type="entry name" value="WH-like_DNA-bd_sf"/>
</dbReference>
<name>A0A6M2DID7_XENCH</name>
<dbReference type="Pfam" id="PF00250">
    <property type="entry name" value="Forkhead"/>
    <property type="match status" value="1"/>
</dbReference>
<dbReference type="GO" id="GO:0005634">
    <property type="term" value="C:nucleus"/>
    <property type="evidence" value="ECO:0007669"/>
    <property type="project" value="UniProtKB-SubCell"/>
</dbReference>
<accession>A0A6M2DID7</accession>
<feature type="domain" description="Fork-head" evidence="7">
    <location>
        <begin position="240"/>
        <end position="337"/>
    </location>
</feature>
<comment type="subcellular location">
    <subcellularLocation>
        <location evidence="6">Nucleus</location>
    </subcellularLocation>
</comment>
<dbReference type="SUPFAM" id="SSF46785">
    <property type="entry name" value="Winged helix' DNA-binding domain"/>
    <property type="match status" value="1"/>
</dbReference>
<keyword evidence="3 6" id="KW-0238">DNA-binding</keyword>
<dbReference type="PRINTS" id="PR00053">
    <property type="entry name" value="FORKHEAD"/>
</dbReference>
<dbReference type="InterPro" id="IPR049624">
    <property type="entry name" value="FOXN1_4"/>
</dbReference>
<dbReference type="PROSITE" id="PS50039">
    <property type="entry name" value="FORK_HEAD_3"/>
    <property type="match status" value="1"/>
</dbReference>
<evidence type="ECO:0000256" key="1">
    <source>
        <dbReference type="ARBA" id="ARBA00022473"/>
    </source>
</evidence>
<dbReference type="InterPro" id="IPR001766">
    <property type="entry name" value="Fork_head_dom"/>
</dbReference>
<keyword evidence="1" id="KW-0217">Developmental protein</keyword>
<sequence>MLKLEDITLGHNDLNQIKYYDEPISDVGMMDFYITDSLHDMLDYDVRSDLALLGNSGDVPLSLFSDLTPLELDMQSGSKYNYYNGLEDDNLINNLDLSGNDGDVVMVDPSSVMPVLYSEVRPAKARFGILNSLESPLSSPDCKKHLTFSPKNVKISATKTYERTASKTAIKDLQMGEDDFNSEVSSKKKPLLSSSPSTKLNVKSTVIKTEKIIQVVENSASSQVNHSPCSTPVRNEIYPKPAYSYSCLIALALKNSQYGCLPVSEIYSFMCEHFPYFKTAPNGWKNSVRHNLSLNKCFEKIEKPAAGGSQRKGCLWAMNPSKIEKMDEEVQKWSKKDPMAILKAMIYPENLEALERGDMKKVGDENFTVDYEDDENIEGVDSDLEIEPYVEVEADTHSSDEDIPWQFSTLNDFTLKNFNLSEAALSEWDKNVGLTTRLVQKTRLVK</sequence>
<dbReference type="SMART" id="SM00339">
    <property type="entry name" value="FH"/>
    <property type="match status" value="1"/>
</dbReference>
<dbReference type="GO" id="GO:0000976">
    <property type="term" value="F:transcription cis-regulatory region binding"/>
    <property type="evidence" value="ECO:0007669"/>
    <property type="project" value="TreeGrafter"/>
</dbReference>